<keyword evidence="1" id="KW-1133">Transmembrane helix</keyword>
<organism evidence="2">
    <name type="scientific">viral metagenome</name>
    <dbReference type="NCBI Taxonomy" id="1070528"/>
    <lineage>
        <taxon>unclassified sequences</taxon>
        <taxon>metagenomes</taxon>
        <taxon>organismal metagenomes</taxon>
    </lineage>
</organism>
<dbReference type="AlphaFoldDB" id="A0A6C0AN77"/>
<evidence type="ECO:0000256" key="1">
    <source>
        <dbReference type="SAM" id="Phobius"/>
    </source>
</evidence>
<protein>
    <recommendedName>
        <fullName evidence="3">Phosphatidylinositol-specific phospholipase C X domain-containing protein</fullName>
    </recommendedName>
</protein>
<keyword evidence="1" id="KW-0812">Transmembrane</keyword>
<proteinExistence type="predicted"/>
<dbReference type="EMBL" id="MN740732">
    <property type="protein sequence ID" value="QHS81277.1"/>
    <property type="molecule type" value="Genomic_DNA"/>
</dbReference>
<keyword evidence="1" id="KW-0472">Membrane</keyword>
<sequence length="446" mass="48836">MQDGHVEKSSGFFSKLPGIAGSFLPNMTMSSDKTASTWTMLIYVLLIILFVVYVILASTFNTGCRLYRSNANSIKKLISLRRLGLGSSVDIIPHNDKSVCSEIVNKNAPYNSISSAKIALLQWRPLTVRLAGYLGGICSARDGVFDMAKGIQVALSLGARSFVFDIDYLDKSPCQPLLIHRDSGGIMRSLNTGSIQDGMASLKKMAFSANQDPVIIILYLRRIPSGQIQADNFLTAIASALDPISTYHLGLTEQGNFHSCGLESSLFTSDITTFQKKFIVLCNYDTTLLSQKQNPKDNLNFWVNARLWQHELSTALISSITPTNTGQIAPYAKIGSAKDFLTIPGSKSDAVSSFNRASSTIFTVALSPVDEVLTVSQMKILLNDLGIHCVPIDVIRLAETKDHVNTLKIIKKAPNINVVPDLTDATYKTDPLSFWTYAGWSRFNSA</sequence>
<accession>A0A6C0AN77</accession>
<name>A0A6C0AN77_9ZZZZ</name>
<reference evidence="2" key="1">
    <citation type="journal article" date="2020" name="Nature">
        <title>Giant virus diversity and host interactions through global metagenomics.</title>
        <authorList>
            <person name="Schulz F."/>
            <person name="Roux S."/>
            <person name="Paez-Espino D."/>
            <person name="Jungbluth S."/>
            <person name="Walsh D.A."/>
            <person name="Denef V.J."/>
            <person name="McMahon K.D."/>
            <person name="Konstantinidis K.T."/>
            <person name="Eloe-Fadrosh E.A."/>
            <person name="Kyrpides N.C."/>
            <person name="Woyke T."/>
        </authorList>
    </citation>
    <scope>NUCLEOTIDE SEQUENCE</scope>
    <source>
        <strain evidence="2">GVMAG-S-1101161-73</strain>
    </source>
</reference>
<evidence type="ECO:0008006" key="3">
    <source>
        <dbReference type="Google" id="ProtNLM"/>
    </source>
</evidence>
<evidence type="ECO:0000313" key="2">
    <source>
        <dbReference type="EMBL" id="QHS81277.1"/>
    </source>
</evidence>
<feature type="transmembrane region" description="Helical" evidence="1">
    <location>
        <begin position="40"/>
        <end position="60"/>
    </location>
</feature>